<dbReference type="AlphaFoldDB" id="A0A843WK83"/>
<name>A0A843WK83_COLES</name>
<comment type="caution">
    <text evidence="2">The sequence shown here is derived from an EMBL/GenBank/DDBJ whole genome shotgun (WGS) entry which is preliminary data.</text>
</comment>
<reference evidence="2" key="1">
    <citation type="submission" date="2017-07" db="EMBL/GenBank/DDBJ databases">
        <title>Taro Niue Genome Assembly and Annotation.</title>
        <authorList>
            <person name="Atibalentja N."/>
            <person name="Keating K."/>
            <person name="Fields C.J."/>
        </authorList>
    </citation>
    <scope>NUCLEOTIDE SEQUENCE</scope>
    <source>
        <strain evidence="2">Niue_2</strain>
        <tissue evidence="2">Leaf</tissue>
    </source>
</reference>
<dbReference type="Proteomes" id="UP000652761">
    <property type="component" value="Unassembled WGS sequence"/>
</dbReference>
<dbReference type="EMBL" id="NMUH01003217">
    <property type="protein sequence ID" value="MQM04444.1"/>
    <property type="molecule type" value="Genomic_DNA"/>
</dbReference>
<protein>
    <submittedName>
        <fullName evidence="2">Uncharacterized protein</fullName>
    </submittedName>
</protein>
<organism evidence="2 3">
    <name type="scientific">Colocasia esculenta</name>
    <name type="common">Wild taro</name>
    <name type="synonym">Arum esculentum</name>
    <dbReference type="NCBI Taxonomy" id="4460"/>
    <lineage>
        <taxon>Eukaryota</taxon>
        <taxon>Viridiplantae</taxon>
        <taxon>Streptophyta</taxon>
        <taxon>Embryophyta</taxon>
        <taxon>Tracheophyta</taxon>
        <taxon>Spermatophyta</taxon>
        <taxon>Magnoliopsida</taxon>
        <taxon>Liliopsida</taxon>
        <taxon>Araceae</taxon>
        <taxon>Aroideae</taxon>
        <taxon>Colocasieae</taxon>
        <taxon>Colocasia</taxon>
    </lineage>
</organism>
<proteinExistence type="predicted"/>
<sequence length="114" mass="12225">MKVRARFRGRSVVGSFAPIGPGFPPLSYIYEAEAAACFLFFSRLSVEGAPTRSFRSASQVTPPPPTSAASPSLSAESRTFIVSIPTRHPPAPPRFSVGDLVILVPCHPVLGFPW</sequence>
<feature type="region of interest" description="Disordered" evidence="1">
    <location>
        <begin position="53"/>
        <end position="74"/>
    </location>
</feature>
<evidence type="ECO:0000256" key="1">
    <source>
        <dbReference type="SAM" id="MobiDB-lite"/>
    </source>
</evidence>
<gene>
    <name evidence="2" type="ORF">Taro_037242</name>
</gene>
<evidence type="ECO:0000313" key="3">
    <source>
        <dbReference type="Proteomes" id="UP000652761"/>
    </source>
</evidence>
<keyword evidence="3" id="KW-1185">Reference proteome</keyword>
<accession>A0A843WK83</accession>
<evidence type="ECO:0000313" key="2">
    <source>
        <dbReference type="EMBL" id="MQM04444.1"/>
    </source>
</evidence>